<dbReference type="AlphaFoldDB" id="A0A509EKY7"/>
<evidence type="ECO:0000313" key="1">
    <source>
        <dbReference type="EMBL" id="VUD73923.1"/>
    </source>
</evidence>
<dbReference type="EMBL" id="CABFPH010000092">
    <property type="protein sequence ID" value="VUD73923.1"/>
    <property type="molecule type" value="Genomic_DNA"/>
</dbReference>
<name>A0A509EKY7_9HYPH</name>
<dbReference type="Proteomes" id="UP000410984">
    <property type="component" value="Unassembled WGS sequence"/>
</dbReference>
<sequence length="305" mass="33438">MPIGADGAGRACPAPSVTIRDVAGTALCCAIILGSTGPTGAGARGLRHPDRQATRVVYDAPKDQAYREIYAIMRERRVLERVATAFSLFKLSRRLTYRLTACSGEPNAWYDPRIHTITTCYELIDSIRNVAPAETSPAGVSRDEAIRGPVLQILFHESSHAIFHLLRVPILGREEDAADQVAALVLLHLGPADARTVVNGSGYFFASLGKREPLDRGAFADAHGLSWQRFYNLACLAYGSDRRRYGYIVEKGFLPTERATACEEEYGQVADAFQALLVPHLRAPPRQGQALRRAFAKPPGARPRR</sequence>
<dbReference type="InterPro" id="IPR025644">
    <property type="entry name" value="DUF4344"/>
</dbReference>
<reference evidence="1 2" key="1">
    <citation type="submission" date="2019-06" db="EMBL/GenBank/DDBJ databases">
        <authorList>
            <person name="Rodrigo-Torres L."/>
            <person name="Arahal R. D."/>
            <person name="Lucena T."/>
        </authorList>
    </citation>
    <scope>NUCLEOTIDE SEQUENCE [LARGE SCALE GENOMIC DNA]</scope>
    <source>
        <strain evidence="1 2">SB0023/3</strain>
    </source>
</reference>
<keyword evidence="2" id="KW-1185">Reference proteome</keyword>
<dbReference type="RefSeq" id="WP_142585117.1">
    <property type="nucleotide sequence ID" value="NZ_CABFPH010000092.1"/>
</dbReference>
<evidence type="ECO:0000313" key="2">
    <source>
        <dbReference type="Proteomes" id="UP000410984"/>
    </source>
</evidence>
<accession>A0A509EKY7</accession>
<organism evidence="1 2">
    <name type="scientific">Methylobacterium symbioticum</name>
    <dbReference type="NCBI Taxonomy" id="2584084"/>
    <lineage>
        <taxon>Bacteria</taxon>
        <taxon>Pseudomonadati</taxon>
        <taxon>Pseudomonadota</taxon>
        <taxon>Alphaproteobacteria</taxon>
        <taxon>Hyphomicrobiales</taxon>
        <taxon>Methylobacteriaceae</taxon>
        <taxon>Methylobacterium</taxon>
    </lineage>
</organism>
<dbReference type="Pfam" id="PF14247">
    <property type="entry name" value="DUF4344"/>
    <property type="match status" value="1"/>
</dbReference>
<gene>
    <name evidence="1" type="ORF">MET9862_04545</name>
</gene>
<dbReference type="OrthoDB" id="935695at2"/>
<proteinExistence type="predicted"/>
<protein>
    <submittedName>
        <fullName evidence="1">Uncharacterized protein</fullName>
    </submittedName>
</protein>